<reference evidence="1" key="1">
    <citation type="submission" date="2014-05" db="EMBL/GenBank/DDBJ databases">
        <authorList>
            <person name="Chronopoulou M."/>
        </authorList>
    </citation>
    <scope>NUCLEOTIDE SEQUENCE</scope>
    <source>
        <tissue evidence="1">Whole organism</tissue>
    </source>
</reference>
<protein>
    <submittedName>
        <fullName evidence="1">Uncharacterized protein</fullName>
    </submittedName>
</protein>
<organism evidence="1">
    <name type="scientific">Lepeophtheirus salmonis</name>
    <name type="common">Salmon louse</name>
    <name type="synonym">Caligus salmonis</name>
    <dbReference type="NCBI Taxonomy" id="72036"/>
    <lineage>
        <taxon>Eukaryota</taxon>
        <taxon>Metazoa</taxon>
        <taxon>Ecdysozoa</taxon>
        <taxon>Arthropoda</taxon>
        <taxon>Crustacea</taxon>
        <taxon>Multicrustacea</taxon>
        <taxon>Hexanauplia</taxon>
        <taxon>Copepoda</taxon>
        <taxon>Siphonostomatoida</taxon>
        <taxon>Caligidae</taxon>
        <taxon>Lepeophtheirus</taxon>
    </lineage>
</organism>
<proteinExistence type="predicted"/>
<dbReference type="EMBL" id="HACA01029547">
    <property type="protein sequence ID" value="CDW46908.1"/>
    <property type="molecule type" value="Transcribed_RNA"/>
</dbReference>
<accession>A0A0K2V8Q2</accession>
<sequence>MPFLDQCRIHQGFVGNHCVMALSAKVILRISDMVSKF</sequence>
<name>A0A0K2V8Q2_LEPSM</name>
<dbReference type="AlphaFoldDB" id="A0A0K2V8Q2"/>
<evidence type="ECO:0000313" key="1">
    <source>
        <dbReference type="EMBL" id="CDW46908.1"/>
    </source>
</evidence>